<evidence type="ECO:0000256" key="1">
    <source>
        <dbReference type="SAM" id="MobiDB-lite"/>
    </source>
</evidence>
<feature type="compositionally biased region" description="Polar residues" evidence="1">
    <location>
        <begin position="211"/>
        <end position="222"/>
    </location>
</feature>
<name>A0ABM1Z2R9_AEDAL</name>
<feature type="region of interest" description="Disordered" evidence="1">
    <location>
        <begin position="646"/>
        <end position="675"/>
    </location>
</feature>
<evidence type="ECO:0000313" key="2">
    <source>
        <dbReference type="EnsemblMetazoa" id="AALFPA23_014468.P21035"/>
    </source>
</evidence>
<feature type="region of interest" description="Disordered" evidence="1">
    <location>
        <begin position="190"/>
        <end position="245"/>
    </location>
</feature>
<feature type="compositionally biased region" description="Basic and acidic residues" evidence="1">
    <location>
        <begin position="276"/>
        <end position="286"/>
    </location>
</feature>
<reference evidence="3" key="1">
    <citation type="journal article" date="2015" name="Proc. Natl. Acad. Sci. U.S.A.">
        <title>Genome sequence of the Asian Tiger mosquito, Aedes albopictus, reveals insights into its biology, genetics, and evolution.</title>
        <authorList>
            <person name="Chen X.G."/>
            <person name="Jiang X."/>
            <person name="Gu J."/>
            <person name="Xu M."/>
            <person name="Wu Y."/>
            <person name="Deng Y."/>
            <person name="Zhang C."/>
            <person name="Bonizzoni M."/>
            <person name="Dermauw W."/>
            <person name="Vontas J."/>
            <person name="Armbruster P."/>
            <person name="Huang X."/>
            <person name="Yang Y."/>
            <person name="Zhang H."/>
            <person name="He W."/>
            <person name="Peng H."/>
            <person name="Liu Y."/>
            <person name="Wu K."/>
            <person name="Chen J."/>
            <person name="Lirakis M."/>
            <person name="Topalis P."/>
            <person name="Van Leeuwen T."/>
            <person name="Hall A.B."/>
            <person name="Jiang X."/>
            <person name="Thorpe C."/>
            <person name="Mueller R.L."/>
            <person name="Sun C."/>
            <person name="Waterhouse R.M."/>
            <person name="Yan G."/>
            <person name="Tu Z.J."/>
            <person name="Fang X."/>
            <person name="James A.A."/>
        </authorList>
    </citation>
    <scope>NUCLEOTIDE SEQUENCE [LARGE SCALE GENOMIC DNA]</scope>
    <source>
        <strain evidence="3">Foshan</strain>
    </source>
</reference>
<feature type="region of interest" description="Disordered" evidence="1">
    <location>
        <begin position="265"/>
        <end position="289"/>
    </location>
</feature>
<feature type="compositionally biased region" description="Basic and acidic residues" evidence="1">
    <location>
        <begin position="62"/>
        <end position="89"/>
    </location>
</feature>
<feature type="compositionally biased region" description="Basic and acidic residues" evidence="1">
    <location>
        <begin position="194"/>
        <end position="207"/>
    </location>
</feature>
<dbReference type="GeneID" id="109410295"/>
<accession>A0ABM1Z2R9</accession>
<keyword evidence="3" id="KW-1185">Reference proteome</keyword>
<feature type="compositionally biased region" description="Basic and acidic residues" evidence="1">
    <location>
        <begin position="781"/>
        <end position="793"/>
    </location>
</feature>
<reference evidence="2" key="2">
    <citation type="submission" date="2025-05" db="UniProtKB">
        <authorList>
            <consortium name="EnsemblMetazoa"/>
        </authorList>
    </citation>
    <scope>IDENTIFICATION</scope>
    <source>
        <strain evidence="2">Foshan</strain>
    </source>
</reference>
<feature type="region of interest" description="Disordered" evidence="1">
    <location>
        <begin position="773"/>
        <end position="801"/>
    </location>
</feature>
<sequence>MAFYNRDNVFTRAKQAKKRIHIDFKQDDQAADILSAPHIPHREAESEKALNHTPKHEALFDTDDPIHCKRKRGEDTTVKPADDSSEDLKNSLPTSSHQEEYLEPKIETVIESTVETIRPFNDNFEVRVQFNQENVFTKITQAMKRKEDDSKQDIQLLQQNADTATSTELHLRASVIGKNSEDIQSNVLRAGSSTEKRVEGIAHRPAEDSVQETLPTRINPNSRLHPPDSEVHSTTRTTYGSGETVGNTYVNRVSYNRDNVFTKAKQEKRRNQSNLEGKDQIHHRPVDIPTGSGLHLDAVANELIHTSYLGMQYDIDNQTSLKKQACEVDDSVNSVDSRLTFSSVVPTDPGLKIVANKMSSSSDTPSTIHEQIVDGCGYSYKKTENCSLHVSVEPTHLENSQICDDWSLISLSNVPSLYTERMDTSKTVDSLKPEIENVDYFIRTTKSKCQDPTDMIDFESDSSLQPQNTTPTLNNAETQLQIRNSNVFGEETNTTMSSGNTKANRVLYNRDNVFTKAKQQKRRNQSNLEGQDQIHHRIAEVPTGSGMHFDAVDNEFKHTTYLEGQYGINGRSSMTQHAREVDDSANTVGSRLTSSSVLTKDPVVVKVPNDMSSPSNTANIMNATTSSGNTSVNRVLYNRDNVFTRAKQEKRRNQRNLEEKPQIHHQTADIPTGSGLHLDAVDNEFMHTSYLGVQPDISSIKKQKMEVDDSVNSIDPRLNISSVVPTDAVFDKVQNETGLSFETGSIMNATTSSGNTSVNRVLYNRDNVFTRAKQEKRRNQRNLEEKPEIHHQTADIPTGSGLHLDAVDNEFMHTSYLGVQPDISSMKKQKMEVDDSVNSIDSRLNLSSVVPRDAVFDKVQNETDLSFKTGSIMNATTSSGNTSANRVLYNRDNVFTRAKQEKRRNQMNLEERPQIHYQTADIPTGSGLHLDAVDNEFMHTSYLGVQPDISSMKEQKMEVDDSVNSIDPRLNLSSVVPTDAVFDKAQNETGLSFKTGSIMNATTSSGNTSVNRVLYNRDNVFTRAKQEKRRNQRNLEERPQIHHQTADIPTGSGLHLDAVDNEYMHTSYLGVQSDISSMKKQKMEVDDSVNSIDPRLNLSSVVPTDAVFDKVQNETGLSCKTGSIILKQITVGCEGHYREAENCSQHESFEQANLENSPNCDDWSLISLSNV</sequence>
<dbReference type="Proteomes" id="UP000069940">
    <property type="component" value="Unassembled WGS sequence"/>
</dbReference>
<dbReference type="EnsemblMetazoa" id="AALFPA23_014468.R21035">
    <property type="protein sequence ID" value="AALFPA23_014468.P21035"/>
    <property type="gene ID" value="AALFPA23_014468"/>
</dbReference>
<feature type="compositionally biased region" description="Polar residues" evidence="1">
    <location>
        <begin position="234"/>
        <end position="245"/>
    </location>
</feature>
<proteinExistence type="predicted"/>
<evidence type="ECO:0000313" key="3">
    <source>
        <dbReference type="Proteomes" id="UP000069940"/>
    </source>
</evidence>
<organism evidence="2 3">
    <name type="scientific">Aedes albopictus</name>
    <name type="common">Asian tiger mosquito</name>
    <name type="synonym">Stegomyia albopicta</name>
    <dbReference type="NCBI Taxonomy" id="7160"/>
    <lineage>
        <taxon>Eukaryota</taxon>
        <taxon>Metazoa</taxon>
        <taxon>Ecdysozoa</taxon>
        <taxon>Arthropoda</taxon>
        <taxon>Hexapoda</taxon>
        <taxon>Insecta</taxon>
        <taxon>Pterygota</taxon>
        <taxon>Neoptera</taxon>
        <taxon>Endopterygota</taxon>
        <taxon>Diptera</taxon>
        <taxon>Nematocera</taxon>
        <taxon>Culicoidea</taxon>
        <taxon>Culicidae</taxon>
        <taxon>Culicinae</taxon>
        <taxon>Aedini</taxon>
        <taxon>Aedes</taxon>
        <taxon>Stegomyia</taxon>
    </lineage>
</organism>
<dbReference type="RefSeq" id="XP_062710361.1">
    <property type="nucleotide sequence ID" value="XM_062854377.1"/>
</dbReference>
<protein>
    <submittedName>
        <fullName evidence="2">Uncharacterized protein</fullName>
    </submittedName>
</protein>
<feature type="region of interest" description="Disordered" evidence="1">
    <location>
        <begin position="62"/>
        <end position="99"/>
    </location>
</feature>